<dbReference type="InterPro" id="IPR001087">
    <property type="entry name" value="GDSL"/>
</dbReference>
<name>A0A395SIU4_9HYPO</name>
<dbReference type="Gene3D" id="3.40.50.1110">
    <property type="entry name" value="SGNH hydrolase"/>
    <property type="match status" value="1"/>
</dbReference>
<keyword evidence="3" id="KW-1185">Reference proteome</keyword>
<reference evidence="2 3" key="1">
    <citation type="journal article" date="2018" name="PLoS Pathog.">
        <title>Evolution of structural diversity of trichothecenes, a family of toxins produced by plant pathogenic and entomopathogenic fungi.</title>
        <authorList>
            <person name="Proctor R.H."/>
            <person name="McCormick S.P."/>
            <person name="Kim H.S."/>
            <person name="Cardoza R.E."/>
            <person name="Stanley A.M."/>
            <person name="Lindo L."/>
            <person name="Kelly A."/>
            <person name="Brown D.W."/>
            <person name="Lee T."/>
            <person name="Vaughan M.M."/>
            <person name="Alexander N.J."/>
            <person name="Busman M."/>
            <person name="Gutierrez S."/>
        </authorList>
    </citation>
    <scope>NUCLEOTIDE SEQUENCE [LARGE SCALE GENOMIC DNA]</scope>
    <source>
        <strain evidence="2 3">NRRL 20695</strain>
    </source>
</reference>
<feature type="compositionally biased region" description="Basic and acidic residues" evidence="1">
    <location>
        <begin position="11"/>
        <end position="23"/>
    </location>
</feature>
<organism evidence="2 3">
    <name type="scientific">Fusarium longipes</name>
    <dbReference type="NCBI Taxonomy" id="694270"/>
    <lineage>
        <taxon>Eukaryota</taxon>
        <taxon>Fungi</taxon>
        <taxon>Dikarya</taxon>
        <taxon>Ascomycota</taxon>
        <taxon>Pezizomycotina</taxon>
        <taxon>Sordariomycetes</taxon>
        <taxon>Hypocreomycetidae</taxon>
        <taxon>Hypocreales</taxon>
        <taxon>Nectriaceae</taxon>
        <taxon>Fusarium</taxon>
    </lineage>
</organism>
<feature type="region of interest" description="Disordered" evidence="1">
    <location>
        <begin position="1"/>
        <end position="44"/>
    </location>
</feature>
<accession>A0A395SIU4</accession>
<dbReference type="GO" id="GO:0016788">
    <property type="term" value="F:hydrolase activity, acting on ester bonds"/>
    <property type="evidence" value="ECO:0007669"/>
    <property type="project" value="InterPro"/>
</dbReference>
<dbReference type="EMBL" id="PXOG01000152">
    <property type="protein sequence ID" value="RGP72002.1"/>
    <property type="molecule type" value="Genomic_DNA"/>
</dbReference>
<dbReference type="Pfam" id="PF00657">
    <property type="entry name" value="Lipase_GDSL"/>
    <property type="match status" value="1"/>
</dbReference>
<dbReference type="STRING" id="694270.A0A395SIU4"/>
<keyword evidence="2" id="KW-0378">Hydrolase</keyword>
<protein>
    <submittedName>
        <fullName evidence="2">Cellulose-binding gdsl lipase acylhydrolase</fullName>
    </submittedName>
</protein>
<evidence type="ECO:0000313" key="2">
    <source>
        <dbReference type="EMBL" id="RGP72002.1"/>
    </source>
</evidence>
<evidence type="ECO:0000256" key="1">
    <source>
        <dbReference type="SAM" id="MobiDB-lite"/>
    </source>
</evidence>
<gene>
    <name evidence="2" type="ORF">FLONG3_6901</name>
</gene>
<proteinExistence type="predicted"/>
<sequence>MNYTYTVTGHGIHDMDKKKRPDGETLPSPSSQNPIGNPAFPGKTSAGSGATNWIGYMATEFNTTLTLAYVFARSGSVVDGAVIPPRLPERFSIAHQIGHFNDTIGHRPDYAAWTAKNTVATIWFGINDVALAYRRDGSMAKIPAATQSVFDLAEHLYEIGIRQFIFIEVPPPRSQTRKANDVNQTVETHDYAIRLWNRHLKQNTVDFREGHRDADVKYVELWDIFYEAFLDPKSFGAKNSTCIDPKGNECLWAEGSHPGTRIHKLIGARVAETAWGSTS</sequence>
<dbReference type="SUPFAM" id="SSF52266">
    <property type="entry name" value="SGNH hydrolase"/>
    <property type="match status" value="1"/>
</dbReference>
<dbReference type="OrthoDB" id="1600564at2759"/>
<evidence type="ECO:0000313" key="3">
    <source>
        <dbReference type="Proteomes" id="UP000266234"/>
    </source>
</evidence>
<dbReference type="AlphaFoldDB" id="A0A395SIU4"/>
<dbReference type="Proteomes" id="UP000266234">
    <property type="component" value="Unassembled WGS sequence"/>
</dbReference>
<dbReference type="InterPro" id="IPR036514">
    <property type="entry name" value="SGNH_hydro_sf"/>
</dbReference>
<comment type="caution">
    <text evidence="2">The sequence shown here is derived from an EMBL/GenBank/DDBJ whole genome shotgun (WGS) entry which is preliminary data.</text>
</comment>